<name>A0AAG5CXR1_ANOAO</name>
<reference evidence="2" key="1">
    <citation type="submission" date="2024-04" db="UniProtKB">
        <authorList>
            <consortium name="EnsemblMetazoa"/>
        </authorList>
    </citation>
    <scope>IDENTIFICATION</scope>
    <source>
        <strain evidence="2">EBRO</strain>
    </source>
</reference>
<evidence type="ECO:0000313" key="2">
    <source>
        <dbReference type="EnsemblMetazoa" id="ENSAATROPP003672"/>
    </source>
</evidence>
<dbReference type="Proteomes" id="UP000075880">
    <property type="component" value="Unassembled WGS sequence"/>
</dbReference>
<organism evidence="2 3">
    <name type="scientific">Anopheles atroparvus</name>
    <name type="common">European mosquito</name>
    <dbReference type="NCBI Taxonomy" id="41427"/>
    <lineage>
        <taxon>Eukaryota</taxon>
        <taxon>Metazoa</taxon>
        <taxon>Ecdysozoa</taxon>
        <taxon>Arthropoda</taxon>
        <taxon>Hexapoda</taxon>
        <taxon>Insecta</taxon>
        <taxon>Pterygota</taxon>
        <taxon>Neoptera</taxon>
        <taxon>Endopterygota</taxon>
        <taxon>Diptera</taxon>
        <taxon>Nematocera</taxon>
        <taxon>Culicoidea</taxon>
        <taxon>Culicidae</taxon>
        <taxon>Anophelinae</taxon>
        <taxon>Anopheles</taxon>
    </lineage>
</organism>
<dbReference type="AlphaFoldDB" id="A0AAG5CXR1"/>
<accession>A0AAG5CXR1</accession>
<evidence type="ECO:0000313" key="3">
    <source>
        <dbReference type="Proteomes" id="UP000075880"/>
    </source>
</evidence>
<sequence length="83" mass="9102">RSSILASVIGRLGLGPANGPREASPTVSSSLPRTQPRLGGQNVSRTETNWTSSSPSTGIVWPGNWQMPEKRRRRRGFARLMLM</sequence>
<protein>
    <submittedName>
        <fullName evidence="2">Uncharacterized protein</fullName>
    </submittedName>
</protein>
<evidence type="ECO:0000256" key="1">
    <source>
        <dbReference type="SAM" id="MobiDB-lite"/>
    </source>
</evidence>
<proteinExistence type="predicted"/>
<keyword evidence="3" id="KW-1185">Reference proteome</keyword>
<feature type="region of interest" description="Disordered" evidence="1">
    <location>
        <begin position="10"/>
        <end position="64"/>
    </location>
</feature>
<feature type="compositionally biased region" description="Polar residues" evidence="1">
    <location>
        <begin position="41"/>
        <end position="57"/>
    </location>
</feature>
<dbReference type="EnsemblMetazoa" id="ENSAATROPT003826">
    <property type="protein sequence ID" value="ENSAATROPP003672"/>
    <property type="gene ID" value="ENSAATROPG003025"/>
</dbReference>